<keyword evidence="1" id="KW-0732">Signal</keyword>
<dbReference type="InterPro" id="IPR006212">
    <property type="entry name" value="Furin_repeat"/>
</dbReference>
<evidence type="ECO:0000313" key="3">
    <source>
        <dbReference type="EMBL" id="WAR15276.1"/>
    </source>
</evidence>
<reference evidence="3" key="1">
    <citation type="submission" date="2022-11" db="EMBL/GenBank/DDBJ databases">
        <title>Centuries of genome instability and evolution in soft-shell clam transmissible cancer (bioRxiv).</title>
        <authorList>
            <person name="Hart S.F.M."/>
            <person name="Yonemitsu M.A."/>
            <person name="Giersch R.M."/>
            <person name="Beal B.F."/>
            <person name="Arriagada G."/>
            <person name="Davis B.W."/>
            <person name="Ostrander E.A."/>
            <person name="Goff S.P."/>
            <person name="Metzger M.J."/>
        </authorList>
    </citation>
    <scope>NUCLEOTIDE SEQUENCE</scope>
    <source>
        <strain evidence="3">MELC-2E11</strain>
        <tissue evidence="3">Siphon/mantle</tissue>
    </source>
</reference>
<dbReference type="InterPro" id="IPR009030">
    <property type="entry name" value="Growth_fac_rcpt_cys_sf"/>
</dbReference>
<protein>
    <submittedName>
        <fullName evidence="3">EGFR-like protein</fullName>
    </submittedName>
</protein>
<evidence type="ECO:0000256" key="1">
    <source>
        <dbReference type="SAM" id="SignalP"/>
    </source>
</evidence>
<dbReference type="SMART" id="SM00261">
    <property type="entry name" value="FU"/>
    <property type="match status" value="2"/>
</dbReference>
<proteinExistence type="predicted"/>
<evidence type="ECO:0000313" key="2">
    <source>
        <dbReference type="EMBL" id="WAR14305.1"/>
    </source>
</evidence>
<sequence length="186" mass="20406">MEIQIVCAIFLTTTVWFENVLSFPMSSIWCPLGRYPAEGGQCKICYENCGEEGCSGPGSHLGQGGCNSCWLGIQRHRGQVQCMSPFKACPDGFYRKSTSHNGQPVTVCTPCHPLCKTCSGAGISSCLSCRFFRWDGLCVRACPLGSVIRHGSVRTCMITGATYTGRSSSRNSFYLVPYRDRFRQGP</sequence>
<dbReference type="CDD" id="cd00064">
    <property type="entry name" value="FU"/>
    <property type="match status" value="1"/>
</dbReference>
<organism evidence="3 4">
    <name type="scientific">Mya arenaria</name>
    <name type="common">Soft-shell clam</name>
    <dbReference type="NCBI Taxonomy" id="6604"/>
    <lineage>
        <taxon>Eukaryota</taxon>
        <taxon>Metazoa</taxon>
        <taxon>Spiralia</taxon>
        <taxon>Lophotrochozoa</taxon>
        <taxon>Mollusca</taxon>
        <taxon>Bivalvia</taxon>
        <taxon>Autobranchia</taxon>
        <taxon>Heteroconchia</taxon>
        <taxon>Euheterodonta</taxon>
        <taxon>Imparidentia</taxon>
        <taxon>Neoheterodontei</taxon>
        <taxon>Myida</taxon>
        <taxon>Myoidea</taxon>
        <taxon>Myidae</taxon>
        <taxon>Mya</taxon>
    </lineage>
</organism>
<feature type="chain" id="PRO_5045034269" evidence="1">
    <location>
        <begin position="23"/>
        <end position="186"/>
    </location>
</feature>
<feature type="signal peptide" evidence="1">
    <location>
        <begin position="1"/>
        <end position="22"/>
    </location>
</feature>
<gene>
    <name evidence="2" type="ORF">MAR_004410</name>
    <name evidence="3" type="ORF">MAR_005381</name>
</gene>
<dbReference type="Proteomes" id="UP001164746">
    <property type="component" value="Chromosome 9"/>
</dbReference>
<dbReference type="SUPFAM" id="SSF57184">
    <property type="entry name" value="Growth factor receptor domain"/>
    <property type="match status" value="1"/>
</dbReference>
<accession>A0ABY7F375</accession>
<dbReference type="Gene3D" id="2.10.220.10">
    <property type="entry name" value="Hormone Receptor, Insulin-like Growth Factor Receptor 1, Chain A, domain 2"/>
    <property type="match status" value="1"/>
</dbReference>
<name>A0ABY7F375_MYAAR</name>
<dbReference type="EMBL" id="CP111020">
    <property type="protein sequence ID" value="WAR14305.1"/>
    <property type="molecule type" value="Genomic_DNA"/>
</dbReference>
<keyword evidence="4" id="KW-1185">Reference proteome</keyword>
<evidence type="ECO:0000313" key="4">
    <source>
        <dbReference type="Proteomes" id="UP001164746"/>
    </source>
</evidence>
<dbReference type="EMBL" id="CP111020">
    <property type="protein sequence ID" value="WAR15276.1"/>
    <property type="molecule type" value="Genomic_DNA"/>
</dbReference>